<reference evidence="3 4" key="1">
    <citation type="submission" date="2015-09" db="EMBL/GenBank/DDBJ databases">
        <title>Atta colombica WGS genome.</title>
        <authorList>
            <person name="Nygaard S."/>
            <person name="Hu H."/>
            <person name="Boomsma J."/>
            <person name="Zhang G."/>
        </authorList>
    </citation>
    <scope>NUCLEOTIDE SEQUENCE [LARGE SCALE GENOMIC DNA]</scope>
    <source>
        <strain evidence="3">Treedump-2</strain>
        <tissue evidence="3">Whole body</tissue>
    </source>
</reference>
<keyword evidence="2" id="KW-0732">Signal</keyword>
<gene>
    <name evidence="3" type="ORF">ALC53_03782</name>
</gene>
<dbReference type="Proteomes" id="UP000078540">
    <property type="component" value="Unassembled WGS sequence"/>
</dbReference>
<evidence type="ECO:0000256" key="2">
    <source>
        <dbReference type="SAM" id="SignalP"/>
    </source>
</evidence>
<sequence>MTVGVEESMNATVMLLILQYVCTVYSRKGQNGTASATEVKNTTQNSPSIIALKYDSYLNILDRQRRQRMWQQKTTNIFRETTAGTTEAMNTTADKTIASTTEVMNAKTKTSVNMNMFQFGDTKMTADAAEATNAAAKSSTNMNVIRFEDTKTGAAGAIEATNTTAEAKAVANATKETNAAIKNFVGDISKGYIGTFQFGKAKTVASAAETTNATRNFTDINRFEGTKMAAGVTEEINPTKYFVDVHMIRRETELYRREKELAERELMLARKEIEMLRQALIDASRPQKICCCFEKMSLQNEECESVLVSRQDRRSCKQQRLQHKDQRH</sequence>
<feature type="signal peptide" evidence="2">
    <location>
        <begin position="1"/>
        <end position="26"/>
    </location>
</feature>
<accession>A0A195BM54</accession>
<dbReference type="EMBL" id="KQ976438">
    <property type="protein sequence ID" value="KYM86859.1"/>
    <property type="molecule type" value="Genomic_DNA"/>
</dbReference>
<name>A0A195BM54_9HYME</name>
<evidence type="ECO:0000313" key="4">
    <source>
        <dbReference type="Proteomes" id="UP000078540"/>
    </source>
</evidence>
<proteinExistence type="predicted"/>
<organism evidence="3 4">
    <name type="scientific">Atta colombica</name>
    <dbReference type="NCBI Taxonomy" id="520822"/>
    <lineage>
        <taxon>Eukaryota</taxon>
        <taxon>Metazoa</taxon>
        <taxon>Ecdysozoa</taxon>
        <taxon>Arthropoda</taxon>
        <taxon>Hexapoda</taxon>
        <taxon>Insecta</taxon>
        <taxon>Pterygota</taxon>
        <taxon>Neoptera</taxon>
        <taxon>Endopterygota</taxon>
        <taxon>Hymenoptera</taxon>
        <taxon>Apocrita</taxon>
        <taxon>Aculeata</taxon>
        <taxon>Formicoidea</taxon>
        <taxon>Formicidae</taxon>
        <taxon>Myrmicinae</taxon>
        <taxon>Atta</taxon>
    </lineage>
</organism>
<evidence type="ECO:0000256" key="1">
    <source>
        <dbReference type="SAM" id="Coils"/>
    </source>
</evidence>
<protein>
    <submittedName>
        <fullName evidence="3">Uncharacterized protein</fullName>
    </submittedName>
</protein>
<feature type="chain" id="PRO_5008269545" evidence="2">
    <location>
        <begin position="27"/>
        <end position="328"/>
    </location>
</feature>
<keyword evidence="1" id="KW-0175">Coiled coil</keyword>
<feature type="coiled-coil region" evidence="1">
    <location>
        <begin position="245"/>
        <end position="279"/>
    </location>
</feature>
<evidence type="ECO:0000313" key="3">
    <source>
        <dbReference type="EMBL" id="KYM86859.1"/>
    </source>
</evidence>
<dbReference type="AlphaFoldDB" id="A0A195BM54"/>
<keyword evidence="4" id="KW-1185">Reference proteome</keyword>